<comment type="similarity">
    <text evidence="1">Belongs to the cytochrome P450 family.</text>
</comment>
<name>A0A837D9A0_9PSEU</name>
<dbReference type="AlphaFoldDB" id="A0A837D9A0"/>
<dbReference type="EMBL" id="JRZE01000003">
    <property type="protein sequence ID" value="KHF44110.1"/>
    <property type="molecule type" value="Genomic_DNA"/>
</dbReference>
<reference evidence="2 3" key="1">
    <citation type="submission" date="2014-10" db="EMBL/GenBank/DDBJ databases">
        <title>Genome sequence of Micropolyspora internatus JCM3315.</title>
        <authorList>
            <person name="Shin S.-K."/>
            <person name="Yi H."/>
        </authorList>
    </citation>
    <scope>NUCLEOTIDE SEQUENCE [LARGE SCALE GENOMIC DNA]</scope>
    <source>
        <strain evidence="2 3">JCM 3315</strain>
    </source>
</reference>
<evidence type="ECO:0000256" key="1">
    <source>
        <dbReference type="ARBA" id="ARBA00010617"/>
    </source>
</evidence>
<dbReference type="PANTHER" id="PTHR46696:SF1">
    <property type="entry name" value="CYTOCHROME P450 YJIB-RELATED"/>
    <property type="match status" value="1"/>
</dbReference>
<dbReference type="RefSeq" id="WP_037308936.1">
    <property type="nucleotide sequence ID" value="NZ_CALJZO010000087.1"/>
</dbReference>
<dbReference type="SUPFAM" id="SSF48264">
    <property type="entry name" value="Cytochrome P450"/>
    <property type="match status" value="1"/>
</dbReference>
<dbReference type="OrthoDB" id="4133219at2"/>
<dbReference type="PANTHER" id="PTHR46696">
    <property type="entry name" value="P450, PUTATIVE (EUROFUNG)-RELATED"/>
    <property type="match status" value="1"/>
</dbReference>
<dbReference type="GO" id="GO:0004497">
    <property type="term" value="F:monooxygenase activity"/>
    <property type="evidence" value="ECO:0007669"/>
    <property type="project" value="InterPro"/>
</dbReference>
<dbReference type="GO" id="GO:0020037">
    <property type="term" value="F:heme binding"/>
    <property type="evidence" value="ECO:0007669"/>
    <property type="project" value="InterPro"/>
</dbReference>
<comment type="caution">
    <text evidence="2">The sequence shown here is derived from an EMBL/GenBank/DDBJ whole genome shotgun (WGS) entry which is preliminary data.</text>
</comment>
<sequence>MSRSGQTLPLAEMTGLMPLSRLASSMNPQSVYEELQARWGPVAPVELMPRVNGWLVMGHAEICQVARNERLFSHDPRTWREYTSGVIPPDAPLAALLSPLNNAVYADGERHRRLRSPVEEGFDELDEHQLRRIIERECLGLIDEFSARGEADLVTEYSAAIPMLVMLSLLGVPPEDREKLRGTLLAGIESYFADDSMQQLLLDLLRKRRAEPRDDMTSMLVQHPNMHSEDEVLHAMMMIIGMGYEVTGIWIAMALQLMLTDPRFTARLRGGRLGVDEALDEVLWRDPPVANLMGRYAAADCELAGQWISRGDAVILSFAAGNADYRVHSNDPWLEIGNRAYLSFSAGSHACPAQRAARLIARIAVETALHSLDDVTVTVPVEELTFTPSLWNRHLTSLPVRFRPVPGYKR</sequence>
<evidence type="ECO:0000313" key="2">
    <source>
        <dbReference type="EMBL" id="KHF44110.1"/>
    </source>
</evidence>
<dbReference type="InterPro" id="IPR017972">
    <property type="entry name" value="Cyt_P450_CS"/>
</dbReference>
<accession>A0A837D9A0</accession>
<dbReference type="Proteomes" id="UP000030848">
    <property type="component" value="Unassembled WGS sequence"/>
</dbReference>
<dbReference type="GO" id="GO:0005506">
    <property type="term" value="F:iron ion binding"/>
    <property type="evidence" value="ECO:0007669"/>
    <property type="project" value="InterPro"/>
</dbReference>
<dbReference type="InterPro" id="IPR002397">
    <property type="entry name" value="Cyt_P450_B"/>
</dbReference>
<organism evidence="2 3">
    <name type="scientific">Saccharomonospora viridis</name>
    <dbReference type="NCBI Taxonomy" id="1852"/>
    <lineage>
        <taxon>Bacteria</taxon>
        <taxon>Bacillati</taxon>
        <taxon>Actinomycetota</taxon>
        <taxon>Actinomycetes</taxon>
        <taxon>Pseudonocardiales</taxon>
        <taxon>Pseudonocardiaceae</taxon>
        <taxon>Saccharomonospora</taxon>
    </lineage>
</organism>
<dbReference type="PROSITE" id="PS00086">
    <property type="entry name" value="CYTOCHROME_P450"/>
    <property type="match status" value="1"/>
</dbReference>
<gene>
    <name evidence="2" type="ORF">MINT15_09920</name>
</gene>
<dbReference type="GO" id="GO:0016705">
    <property type="term" value="F:oxidoreductase activity, acting on paired donors, with incorporation or reduction of molecular oxygen"/>
    <property type="evidence" value="ECO:0007669"/>
    <property type="project" value="InterPro"/>
</dbReference>
<dbReference type="PRINTS" id="PR00359">
    <property type="entry name" value="BP450"/>
</dbReference>
<dbReference type="CDD" id="cd20623">
    <property type="entry name" value="CYP_unk"/>
    <property type="match status" value="1"/>
</dbReference>
<protein>
    <submittedName>
        <fullName evidence="2">Cytochrome P450</fullName>
    </submittedName>
</protein>
<dbReference type="Gene3D" id="1.10.630.10">
    <property type="entry name" value="Cytochrome P450"/>
    <property type="match status" value="1"/>
</dbReference>
<evidence type="ECO:0000313" key="3">
    <source>
        <dbReference type="Proteomes" id="UP000030848"/>
    </source>
</evidence>
<proteinExistence type="inferred from homology"/>
<dbReference type="InterPro" id="IPR036396">
    <property type="entry name" value="Cyt_P450_sf"/>
</dbReference>